<dbReference type="SUPFAM" id="SSF51735">
    <property type="entry name" value="NAD(P)-binding Rossmann-fold domains"/>
    <property type="match status" value="1"/>
</dbReference>
<evidence type="ECO:0000256" key="5">
    <source>
        <dbReference type="RuleBase" id="RU003426"/>
    </source>
</evidence>
<evidence type="ECO:0000256" key="3">
    <source>
        <dbReference type="ARBA" id="ARBA00022723"/>
    </source>
</evidence>
<reference evidence="10" key="1">
    <citation type="journal article" date="2006" name="PLoS Biol.">
        <title>Macronuclear genome sequence of the ciliate Tetrahymena thermophila, a model eukaryote.</title>
        <authorList>
            <person name="Eisen J.A."/>
            <person name="Coyne R.S."/>
            <person name="Wu M."/>
            <person name="Wu D."/>
            <person name="Thiagarajan M."/>
            <person name="Wortman J.R."/>
            <person name="Badger J.H."/>
            <person name="Ren Q."/>
            <person name="Amedeo P."/>
            <person name="Jones K.M."/>
            <person name="Tallon L.J."/>
            <person name="Delcher A.L."/>
            <person name="Salzberg S.L."/>
            <person name="Silva J.C."/>
            <person name="Haas B.J."/>
            <person name="Majoros W.H."/>
            <person name="Farzad M."/>
            <person name="Carlton J.M."/>
            <person name="Smith R.K. Jr."/>
            <person name="Garg J."/>
            <person name="Pearlman R.E."/>
            <person name="Karrer K.M."/>
            <person name="Sun L."/>
            <person name="Manning G."/>
            <person name="Elde N.C."/>
            <person name="Turkewitz A.P."/>
            <person name="Asai D.J."/>
            <person name="Wilkes D.E."/>
            <person name="Wang Y."/>
            <person name="Cai H."/>
            <person name="Collins K."/>
            <person name="Stewart B.A."/>
            <person name="Lee S.R."/>
            <person name="Wilamowska K."/>
            <person name="Weinberg Z."/>
            <person name="Ruzzo W.L."/>
            <person name="Wloga D."/>
            <person name="Gaertig J."/>
            <person name="Frankel J."/>
            <person name="Tsao C.-C."/>
            <person name="Gorovsky M.A."/>
            <person name="Keeling P.J."/>
            <person name="Waller R.F."/>
            <person name="Patron N.J."/>
            <person name="Cherry J.M."/>
            <person name="Stover N.A."/>
            <person name="Krieger C.J."/>
            <person name="del Toro C."/>
            <person name="Ryder H.F."/>
            <person name="Williamson S.C."/>
            <person name="Barbeau R.A."/>
            <person name="Hamilton E.P."/>
            <person name="Orias E."/>
        </authorList>
    </citation>
    <scope>NUCLEOTIDE SEQUENCE [LARGE SCALE GENOMIC DNA]</scope>
    <source>
        <strain evidence="10">SB210</strain>
    </source>
</reference>
<dbReference type="GeneID" id="7823938"/>
<comment type="cofactor">
    <cofactor evidence="1">
        <name>Mn(2+)</name>
        <dbReference type="ChEBI" id="CHEBI:29035"/>
    </cofactor>
</comment>
<keyword evidence="6" id="KW-0812">Transmembrane</keyword>
<dbReference type="Proteomes" id="UP000009168">
    <property type="component" value="Unassembled WGS sequence"/>
</dbReference>
<dbReference type="HOGENOM" id="CLU_386135_0_0_1"/>
<keyword evidence="3 5" id="KW-0479">Metal-binding</keyword>
<dbReference type="Gene3D" id="3.40.50.10380">
    <property type="entry name" value="Malic enzyme, N-terminal domain"/>
    <property type="match status" value="2"/>
</dbReference>
<feature type="domain" description="Malic enzyme N-terminal" evidence="8">
    <location>
        <begin position="30"/>
        <end position="168"/>
    </location>
</feature>
<dbReference type="KEGG" id="tet:TTHERM_00569410"/>
<proteinExistence type="inferred from homology"/>
<dbReference type="GO" id="GO:0051287">
    <property type="term" value="F:NAD binding"/>
    <property type="evidence" value="ECO:0007669"/>
    <property type="project" value="InterPro"/>
</dbReference>
<feature type="transmembrane region" description="Helical" evidence="6">
    <location>
        <begin position="513"/>
        <end position="529"/>
    </location>
</feature>
<dbReference type="STRING" id="312017.Q24I35"/>
<comment type="cofactor">
    <cofactor evidence="2">
        <name>Mg(2+)</name>
        <dbReference type="ChEBI" id="CHEBI:18420"/>
    </cofactor>
</comment>
<name>Q24I35_TETTS</name>
<dbReference type="SMART" id="SM00919">
    <property type="entry name" value="Malic_M"/>
    <property type="match status" value="1"/>
</dbReference>
<dbReference type="EMBL" id="GG662498">
    <property type="protein sequence ID" value="EAS07403.2"/>
    <property type="molecule type" value="Genomic_DNA"/>
</dbReference>
<evidence type="ECO:0000313" key="9">
    <source>
        <dbReference type="EMBL" id="EAS07403.2"/>
    </source>
</evidence>
<dbReference type="InterPro" id="IPR045213">
    <property type="entry name" value="Malic_NAD-bd_bact_type"/>
</dbReference>
<evidence type="ECO:0000313" key="10">
    <source>
        <dbReference type="Proteomes" id="UP000009168"/>
    </source>
</evidence>
<dbReference type="Pfam" id="PF00390">
    <property type="entry name" value="malic"/>
    <property type="match status" value="1"/>
</dbReference>
<evidence type="ECO:0000256" key="2">
    <source>
        <dbReference type="ARBA" id="ARBA00001946"/>
    </source>
</evidence>
<dbReference type="AlphaFoldDB" id="Q24I35"/>
<evidence type="ECO:0000259" key="8">
    <source>
        <dbReference type="SMART" id="SM01274"/>
    </source>
</evidence>
<dbReference type="SUPFAM" id="SSF53223">
    <property type="entry name" value="Aminoacid dehydrogenase-like, N-terminal domain"/>
    <property type="match status" value="2"/>
</dbReference>
<gene>
    <name evidence="9" type="ORF">TTHERM_00569410</name>
</gene>
<dbReference type="InterPro" id="IPR015884">
    <property type="entry name" value="Malic_enzyme_CS"/>
</dbReference>
<evidence type="ECO:0000259" key="7">
    <source>
        <dbReference type="SMART" id="SM00919"/>
    </source>
</evidence>
<dbReference type="InParanoid" id="Q24I35"/>
<dbReference type="InterPro" id="IPR036291">
    <property type="entry name" value="NAD(P)-bd_dom_sf"/>
</dbReference>
<evidence type="ECO:0000256" key="1">
    <source>
        <dbReference type="ARBA" id="ARBA00001936"/>
    </source>
</evidence>
<dbReference type="GO" id="GO:0004470">
    <property type="term" value="F:malic enzyme activity"/>
    <property type="evidence" value="ECO:0007669"/>
    <property type="project" value="InterPro"/>
</dbReference>
<dbReference type="GO" id="GO:0046872">
    <property type="term" value="F:metal ion binding"/>
    <property type="evidence" value="ECO:0007669"/>
    <property type="project" value="UniProtKB-KW"/>
</dbReference>
<keyword evidence="4 5" id="KW-0560">Oxidoreductase</keyword>
<dbReference type="OrthoDB" id="25140at2759"/>
<dbReference type="RefSeq" id="XP_001027645.2">
    <property type="nucleotide sequence ID" value="XM_001027645.3"/>
</dbReference>
<sequence>MGAKHSIKRQSEQKAPQCNIRLRQALKKYHGLLSIKLKVPIYDSFSLSLIYSPGVGESCLEINKNYDEIYKYTNIGNSLAIVTDCSDYHGFNTPGWNLDAAIPQLEANSLFYKIHTNIDSYPFVININKCPTLNEFIEAFLYLNDAYAAVELFNVSEERSKQVFSILKDQKLRQAILGSHQRLRIQKLLEDRKLDQQFPDGYITSIILRASLDCLYRGLIPDELIDLIFKNIDLNPELLSNKSQSSISLQRVIVEYFFAKQLANTSFTKEQVEARFKNYMFEGNRAWLQRWPNDHSLVGQTLGQNSLALHARFQGMIKTTSKIKMKNLNDVYEIIDSASYEAIEDEILENPSLVRELTFKSNWSAIITNGTAVLGFGDIGAGAGLPVMEGKSCIFKQLGGIDVVPICIQEKDPKKLIDVIERLSPVFSAINLEDIKAPECFEVENELNKRLDIPVFHDDQHGTAIVTVAAILNTFRLTGKKAENVKLVVNGGGAAGLSISKNSKRLSLQYQQIILYLLLIATLLLKIGIKNIIICDTKGAIYKNRPVNMNKQKDELAELTNPNDIKGSLEECVKGADIFIGVSAGGALKAEWVKTMNEKPLILAMANPIPEIMPDEAKKAGAYIVGTGRSDFKNQVNNSLAFPGIFRGALDVRAKDINLEMKMAAANAIAYLIPDFELTPDYIIPSSLDTKVPVAVAKAVAEAAIKTGAARIKIDTAQVEENIKNFILERNLKGIKL</sequence>
<keyword evidence="6" id="KW-1133">Transmembrane helix</keyword>
<evidence type="ECO:0000256" key="4">
    <source>
        <dbReference type="ARBA" id="ARBA00023002"/>
    </source>
</evidence>
<accession>Q24I35</accession>
<evidence type="ECO:0000256" key="6">
    <source>
        <dbReference type="SAM" id="Phobius"/>
    </source>
</evidence>
<dbReference type="CDD" id="cd05311">
    <property type="entry name" value="NAD_bind_2_malic_enz"/>
    <property type="match status" value="1"/>
</dbReference>
<organism evidence="9 10">
    <name type="scientific">Tetrahymena thermophila (strain SB210)</name>
    <dbReference type="NCBI Taxonomy" id="312017"/>
    <lineage>
        <taxon>Eukaryota</taxon>
        <taxon>Sar</taxon>
        <taxon>Alveolata</taxon>
        <taxon>Ciliophora</taxon>
        <taxon>Intramacronucleata</taxon>
        <taxon>Oligohymenophorea</taxon>
        <taxon>Hymenostomatida</taxon>
        <taxon>Tetrahymenina</taxon>
        <taxon>Tetrahymenidae</taxon>
        <taxon>Tetrahymena</taxon>
    </lineage>
</organism>
<protein>
    <recommendedName>
        <fullName evidence="5">Malic enzyme</fullName>
    </recommendedName>
</protein>
<dbReference type="PROSITE" id="PS00331">
    <property type="entry name" value="MALIC_ENZYMES"/>
    <property type="match status" value="1"/>
</dbReference>
<dbReference type="InterPro" id="IPR012302">
    <property type="entry name" value="Malic_NAD-bd"/>
</dbReference>
<dbReference type="GO" id="GO:0016616">
    <property type="term" value="F:oxidoreductase activity, acting on the CH-OH group of donors, NAD or NADP as acceptor"/>
    <property type="evidence" value="ECO:0007669"/>
    <property type="project" value="InterPro"/>
</dbReference>
<dbReference type="SMART" id="SM01274">
    <property type="entry name" value="malic"/>
    <property type="match status" value="2"/>
</dbReference>
<keyword evidence="6" id="KW-0472">Membrane</keyword>
<dbReference type="PANTHER" id="PTHR43237:SF4">
    <property type="entry name" value="NADP-DEPENDENT MALIC ENZYME"/>
    <property type="match status" value="1"/>
</dbReference>
<dbReference type="Pfam" id="PF03949">
    <property type="entry name" value="Malic_M"/>
    <property type="match status" value="1"/>
</dbReference>
<dbReference type="InterPro" id="IPR046346">
    <property type="entry name" value="Aminoacid_DH-like_N_sf"/>
</dbReference>
<comment type="similarity">
    <text evidence="5">Belongs to the malic enzymes family.</text>
</comment>
<dbReference type="eggNOG" id="KOG1257">
    <property type="taxonomic scope" value="Eukaryota"/>
</dbReference>
<keyword evidence="10" id="KW-1185">Reference proteome</keyword>
<dbReference type="InterPro" id="IPR037062">
    <property type="entry name" value="Malic_N_dom_sf"/>
</dbReference>
<dbReference type="PANTHER" id="PTHR43237">
    <property type="entry name" value="NADP-DEPENDENT MALIC ENZYME"/>
    <property type="match status" value="1"/>
</dbReference>
<feature type="domain" description="Malic enzyme NAD-binding" evidence="7">
    <location>
        <begin position="460"/>
        <end position="705"/>
    </location>
</feature>
<dbReference type="InterPro" id="IPR051674">
    <property type="entry name" value="Malate_Decarboxylase"/>
</dbReference>
<dbReference type="Gene3D" id="3.40.50.720">
    <property type="entry name" value="NAD(P)-binding Rossmann-like Domain"/>
    <property type="match status" value="1"/>
</dbReference>
<dbReference type="InterPro" id="IPR012301">
    <property type="entry name" value="Malic_N_dom"/>
</dbReference>
<feature type="domain" description="Malic enzyme N-terminal" evidence="8">
    <location>
        <begin position="314"/>
        <end position="448"/>
    </location>
</feature>